<proteinExistence type="predicted"/>
<keyword evidence="3" id="KW-1185">Reference proteome</keyword>
<dbReference type="InterPro" id="IPR005180">
    <property type="entry name" value="DUF302"/>
</dbReference>
<dbReference type="AlphaFoldDB" id="B1ZS44"/>
<dbReference type="RefSeq" id="WP_012374258.1">
    <property type="nucleotide sequence ID" value="NC_010571.1"/>
</dbReference>
<dbReference type="Pfam" id="PF03625">
    <property type="entry name" value="DUF302"/>
    <property type="match status" value="1"/>
</dbReference>
<organism evidence="2 3">
    <name type="scientific">Opitutus terrae (strain DSM 11246 / JCM 15787 / PB90-1)</name>
    <dbReference type="NCBI Taxonomy" id="452637"/>
    <lineage>
        <taxon>Bacteria</taxon>
        <taxon>Pseudomonadati</taxon>
        <taxon>Verrucomicrobiota</taxon>
        <taxon>Opitutia</taxon>
        <taxon>Opitutales</taxon>
        <taxon>Opitutaceae</taxon>
        <taxon>Opitutus</taxon>
    </lineage>
</organism>
<dbReference type="CDD" id="cd14797">
    <property type="entry name" value="DUF302"/>
    <property type="match status" value="1"/>
</dbReference>
<dbReference type="EMBL" id="CP001032">
    <property type="protein sequence ID" value="ACB74720.1"/>
    <property type="molecule type" value="Genomic_DNA"/>
</dbReference>
<evidence type="ECO:0000313" key="2">
    <source>
        <dbReference type="EMBL" id="ACB74720.1"/>
    </source>
</evidence>
<dbReference type="PANTHER" id="PTHR38342:SF1">
    <property type="entry name" value="SLR5037 PROTEIN"/>
    <property type="match status" value="1"/>
</dbReference>
<dbReference type="OrthoDB" id="9791067at2"/>
<dbReference type="Proteomes" id="UP000007013">
    <property type="component" value="Chromosome"/>
</dbReference>
<protein>
    <recommendedName>
        <fullName evidence="1">DUF302 domain-containing protein</fullName>
    </recommendedName>
</protein>
<dbReference type="KEGG" id="ote:Oter_1435"/>
<reference evidence="2 3" key="1">
    <citation type="journal article" date="2011" name="J. Bacteriol.">
        <title>Genome sequence of the verrucomicrobium Opitutus terrae PB90-1, an abundant inhabitant of rice paddy soil ecosystems.</title>
        <authorList>
            <person name="van Passel M.W."/>
            <person name="Kant R."/>
            <person name="Palva A."/>
            <person name="Copeland A."/>
            <person name="Lucas S."/>
            <person name="Lapidus A."/>
            <person name="Glavina del Rio T."/>
            <person name="Pitluck S."/>
            <person name="Goltsman E."/>
            <person name="Clum A."/>
            <person name="Sun H."/>
            <person name="Schmutz J."/>
            <person name="Larimer F.W."/>
            <person name="Land M.L."/>
            <person name="Hauser L."/>
            <person name="Kyrpides N."/>
            <person name="Mikhailova N."/>
            <person name="Richardson P.P."/>
            <person name="Janssen P.H."/>
            <person name="de Vos W.M."/>
            <person name="Smidt H."/>
        </authorList>
    </citation>
    <scope>NUCLEOTIDE SEQUENCE [LARGE SCALE GENOMIC DNA]</scope>
    <source>
        <strain evidence="3">DSM 11246 / JCM 15787 / PB90-1</strain>
    </source>
</reference>
<dbReference type="PANTHER" id="PTHR38342">
    <property type="entry name" value="SLR5037 PROTEIN"/>
    <property type="match status" value="1"/>
</dbReference>
<evidence type="ECO:0000259" key="1">
    <source>
        <dbReference type="Pfam" id="PF03625"/>
    </source>
</evidence>
<dbReference type="eggNOG" id="COG3439">
    <property type="taxonomic scope" value="Bacteria"/>
</dbReference>
<dbReference type="HOGENOM" id="CLU_126998_2_0_0"/>
<accession>B1ZS44</accession>
<dbReference type="InterPro" id="IPR035923">
    <property type="entry name" value="TT1751-like_sf"/>
</dbReference>
<sequence length="131" mass="14590">MNNEYLITRTSTQPLETVCQRLPDIAQQHKFGVLGTHDLKQKMESKGVPFGRECRVFEVCNPQQAQRVLTQAMEISTALPCRISAYEQDGRTVLATLKPTRLLTLFAVPAAAAVAQEVEDTMVRIMEEAVA</sequence>
<gene>
    <name evidence="2" type="ordered locus">Oter_1435</name>
</gene>
<dbReference type="Gene3D" id="3.30.310.70">
    <property type="entry name" value="TT1751-like domain"/>
    <property type="match status" value="1"/>
</dbReference>
<dbReference type="InterPro" id="IPR016796">
    <property type="entry name" value="UCP021774"/>
</dbReference>
<feature type="domain" description="DUF302" evidence="1">
    <location>
        <begin position="37"/>
        <end position="99"/>
    </location>
</feature>
<name>B1ZS44_OPITP</name>
<evidence type="ECO:0000313" key="3">
    <source>
        <dbReference type="Proteomes" id="UP000007013"/>
    </source>
</evidence>
<dbReference type="PIRSF" id="PIRSF021774">
    <property type="entry name" value="UCP021774"/>
    <property type="match status" value="1"/>
</dbReference>
<dbReference type="SUPFAM" id="SSF103247">
    <property type="entry name" value="TT1751-like"/>
    <property type="match status" value="1"/>
</dbReference>